<evidence type="ECO:0000256" key="9">
    <source>
        <dbReference type="ARBA" id="ARBA00022884"/>
    </source>
</evidence>
<keyword evidence="11" id="KW-0539">Nucleus</keyword>
<evidence type="ECO:0000256" key="11">
    <source>
        <dbReference type="ARBA" id="ARBA00023242"/>
    </source>
</evidence>
<dbReference type="Pfam" id="PF21890">
    <property type="entry name" value="Lin-28A-like_zf-CCHC_2"/>
    <property type="match status" value="1"/>
</dbReference>
<dbReference type="SUPFAM" id="SSF57756">
    <property type="entry name" value="Retrovirus zinc finger-like domains"/>
    <property type="match status" value="1"/>
</dbReference>
<keyword evidence="4" id="KW-0963">Cytoplasm</keyword>
<dbReference type="OrthoDB" id="422005at2759"/>
<dbReference type="InterPro" id="IPR051373">
    <property type="entry name" value="Lin-28_RNA-binding"/>
</dbReference>
<evidence type="ECO:0000313" key="15">
    <source>
        <dbReference type="RefSeq" id="XP_022290882.1"/>
    </source>
</evidence>
<evidence type="ECO:0000313" key="14">
    <source>
        <dbReference type="Proteomes" id="UP000694844"/>
    </source>
</evidence>
<keyword evidence="6" id="KW-0677">Repeat</keyword>
<keyword evidence="14" id="KW-1185">Reference proteome</keyword>
<keyword evidence="9" id="KW-0694">RNA-binding</keyword>
<dbReference type="Pfam" id="PF00313">
    <property type="entry name" value="CSD"/>
    <property type="match status" value="1"/>
</dbReference>
<dbReference type="InterPro" id="IPR012340">
    <property type="entry name" value="NA-bd_OB-fold"/>
</dbReference>
<evidence type="ECO:0000256" key="8">
    <source>
        <dbReference type="ARBA" id="ARBA00022833"/>
    </source>
</evidence>
<dbReference type="GO" id="GO:0005737">
    <property type="term" value="C:cytoplasm"/>
    <property type="evidence" value="ECO:0007669"/>
    <property type="project" value="UniProtKB-SubCell"/>
</dbReference>
<organism evidence="14 15">
    <name type="scientific">Crassostrea virginica</name>
    <name type="common">Eastern oyster</name>
    <dbReference type="NCBI Taxonomy" id="6565"/>
    <lineage>
        <taxon>Eukaryota</taxon>
        <taxon>Metazoa</taxon>
        <taxon>Spiralia</taxon>
        <taxon>Lophotrochozoa</taxon>
        <taxon>Mollusca</taxon>
        <taxon>Bivalvia</taxon>
        <taxon>Autobranchia</taxon>
        <taxon>Pteriomorphia</taxon>
        <taxon>Ostreida</taxon>
        <taxon>Ostreoidea</taxon>
        <taxon>Ostreidae</taxon>
        <taxon>Crassostrea</taxon>
    </lineage>
</organism>
<dbReference type="SMART" id="SM00343">
    <property type="entry name" value="ZnF_C2HC"/>
    <property type="match status" value="2"/>
</dbReference>
<dbReference type="GO" id="GO:0008270">
    <property type="term" value="F:zinc ion binding"/>
    <property type="evidence" value="ECO:0007669"/>
    <property type="project" value="UniProtKB-KW"/>
</dbReference>
<dbReference type="GO" id="GO:0003729">
    <property type="term" value="F:mRNA binding"/>
    <property type="evidence" value="ECO:0007669"/>
    <property type="project" value="TreeGrafter"/>
</dbReference>
<feature type="compositionally biased region" description="Gly residues" evidence="12">
    <location>
        <begin position="194"/>
        <end position="209"/>
    </location>
</feature>
<dbReference type="InterPro" id="IPR002059">
    <property type="entry name" value="CSP_DNA-bd"/>
</dbReference>
<evidence type="ECO:0000256" key="4">
    <source>
        <dbReference type="ARBA" id="ARBA00022490"/>
    </source>
</evidence>
<name>A0A8B8AH99_CRAVI</name>
<evidence type="ECO:0000256" key="7">
    <source>
        <dbReference type="ARBA" id="ARBA00022771"/>
    </source>
</evidence>
<evidence type="ECO:0000256" key="3">
    <source>
        <dbReference type="ARBA" id="ARBA00008840"/>
    </source>
</evidence>
<dbReference type="AlphaFoldDB" id="A0A8B8AH99"/>
<dbReference type="SUPFAM" id="SSF50249">
    <property type="entry name" value="Nucleic acid-binding proteins"/>
    <property type="match status" value="1"/>
</dbReference>
<accession>A0A8B8AH99</accession>
<evidence type="ECO:0000256" key="5">
    <source>
        <dbReference type="ARBA" id="ARBA00022723"/>
    </source>
</evidence>
<dbReference type="InterPro" id="IPR001878">
    <property type="entry name" value="Znf_CCHC"/>
</dbReference>
<dbReference type="GeneID" id="111102434"/>
<dbReference type="RefSeq" id="XP_022290882.1">
    <property type="nucleotide sequence ID" value="XM_022435174.1"/>
</dbReference>
<dbReference type="CDD" id="cd04458">
    <property type="entry name" value="CSP_CDS"/>
    <property type="match status" value="1"/>
</dbReference>
<comment type="subcellular location">
    <subcellularLocation>
        <location evidence="1">Cytoplasm</location>
    </subcellularLocation>
    <subcellularLocation>
        <location evidence="2">Nucleus</location>
        <location evidence="2">Nucleolus</location>
    </subcellularLocation>
</comment>
<proteinExistence type="inferred from homology"/>
<dbReference type="Gene3D" id="2.40.50.140">
    <property type="entry name" value="Nucleic acid-binding proteins"/>
    <property type="match status" value="1"/>
</dbReference>
<dbReference type="GO" id="GO:0005730">
    <property type="term" value="C:nucleolus"/>
    <property type="evidence" value="ECO:0007669"/>
    <property type="project" value="UniProtKB-SubCell"/>
</dbReference>
<dbReference type="PRINTS" id="PR00050">
    <property type="entry name" value="COLDSHOCK"/>
</dbReference>
<feature type="region of interest" description="Disordered" evidence="12">
    <location>
        <begin position="189"/>
        <end position="209"/>
    </location>
</feature>
<dbReference type="SMART" id="SM00357">
    <property type="entry name" value="CSP"/>
    <property type="match status" value="1"/>
</dbReference>
<evidence type="ECO:0000259" key="13">
    <source>
        <dbReference type="PROSITE" id="PS51857"/>
    </source>
</evidence>
<dbReference type="InterPro" id="IPR054081">
    <property type="entry name" value="Lin-28A-like_Znf-CCHC_2"/>
</dbReference>
<dbReference type="PANTHER" id="PTHR46109">
    <property type="entry name" value="PROTEIN LIN-28"/>
    <property type="match status" value="1"/>
</dbReference>
<protein>
    <submittedName>
        <fullName evidence="15">Protein lin-28 homolog isoform X1</fullName>
    </submittedName>
</protein>
<dbReference type="InterPro" id="IPR036875">
    <property type="entry name" value="Znf_CCHC_sf"/>
</dbReference>
<evidence type="ECO:0000256" key="2">
    <source>
        <dbReference type="ARBA" id="ARBA00004604"/>
    </source>
</evidence>
<keyword evidence="8" id="KW-0862">Zinc</keyword>
<dbReference type="KEGG" id="cvn:111102434"/>
<gene>
    <name evidence="15" type="primary">LOC111102434</name>
</gene>
<reference evidence="15" key="1">
    <citation type="submission" date="2025-08" db="UniProtKB">
        <authorList>
            <consortium name="RefSeq"/>
        </authorList>
    </citation>
    <scope>IDENTIFICATION</scope>
    <source>
        <tissue evidence="15">Whole sample</tissue>
    </source>
</reference>
<keyword evidence="7" id="KW-0863">Zinc-finger</keyword>
<keyword evidence="5" id="KW-0479">Metal-binding</keyword>
<keyword evidence="10" id="KW-0943">RNA-mediated gene silencing</keyword>
<sequence>MKDYQNHVHLQNSSGANAQLLMQGTGLWHASATSHMGYIPTIQSVNITNGGGRRRGRCKWFNVAKGWGFVTPDDGAQDVFVHQSVVHKSGFRSLDDGEEVEFESKPSDKGVEATFVCGPSGTECRGSSRRPLSRKKFRKIRCYNCGDFGNHIAAKCPHGPLPKRCHNCKSTEHLIADCPIRTPEKPLVRNGNNGNVGLGEGHNSGIGGL</sequence>
<evidence type="ECO:0000256" key="1">
    <source>
        <dbReference type="ARBA" id="ARBA00004496"/>
    </source>
</evidence>
<evidence type="ECO:0000256" key="6">
    <source>
        <dbReference type="ARBA" id="ARBA00022737"/>
    </source>
</evidence>
<evidence type="ECO:0000256" key="12">
    <source>
        <dbReference type="SAM" id="MobiDB-lite"/>
    </source>
</evidence>
<dbReference type="InterPro" id="IPR011129">
    <property type="entry name" value="CSD"/>
</dbReference>
<evidence type="ECO:0000256" key="10">
    <source>
        <dbReference type="ARBA" id="ARBA00023158"/>
    </source>
</evidence>
<dbReference type="PROSITE" id="PS51857">
    <property type="entry name" value="CSD_2"/>
    <property type="match status" value="1"/>
</dbReference>
<feature type="domain" description="CSD" evidence="13">
    <location>
        <begin position="53"/>
        <end position="118"/>
    </location>
</feature>
<comment type="similarity">
    <text evidence="3">Belongs to the lin-28 family.</text>
</comment>
<dbReference type="PANTHER" id="PTHR46109:SF1">
    <property type="entry name" value="PROTEIN LIN-28 HOMOLOG"/>
    <property type="match status" value="1"/>
</dbReference>
<dbReference type="Gene3D" id="4.10.60.10">
    <property type="entry name" value="Zinc finger, CCHC-type"/>
    <property type="match status" value="1"/>
</dbReference>
<dbReference type="GO" id="GO:0031054">
    <property type="term" value="P:pre-miRNA processing"/>
    <property type="evidence" value="ECO:0007669"/>
    <property type="project" value="TreeGrafter"/>
</dbReference>
<dbReference type="Proteomes" id="UP000694844">
    <property type="component" value="Chromosome 7"/>
</dbReference>